<evidence type="ECO:0000259" key="16">
    <source>
        <dbReference type="Pfam" id="PF00912"/>
    </source>
</evidence>
<evidence type="ECO:0000256" key="5">
    <source>
        <dbReference type="ARBA" id="ARBA00022676"/>
    </source>
</evidence>
<evidence type="ECO:0000256" key="11">
    <source>
        <dbReference type="ARBA" id="ARBA00023268"/>
    </source>
</evidence>
<organism evidence="17 18">
    <name type="scientific">Evansella vedderi</name>
    <dbReference type="NCBI Taxonomy" id="38282"/>
    <lineage>
        <taxon>Bacteria</taxon>
        <taxon>Bacillati</taxon>
        <taxon>Bacillota</taxon>
        <taxon>Bacilli</taxon>
        <taxon>Bacillales</taxon>
        <taxon>Bacillaceae</taxon>
        <taxon>Evansella</taxon>
    </lineage>
</organism>
<evidence type="ECO:0000256" key="14">
    <source>
        <dbReference type="ARBA" id="ARBA00049902"/>
    </source>
</evidence>
<dbReference type="InterPro" id="IPR050396">
    <property type="entry name" value="Glycosyltr_51/Transpeptidase"/>
</dbReference>
<comment type="caution">
    <text evidence="17">The sequence shown here is derived from an EMBL/GenBank/DDBJ whole genome shotgun (WGS) entry which is preliminary data.</text>
</comment>
<evidence type="ECO:0000256" key="6">
    <source>
        <dbReference type="ARBA" id="ARBA00022679"/>
    </source>
</evidence>
<keyword evidence="10" id="KW-0472">Membrane</keyword>
<keyword evidence="7" id="KW-0378">Hydrolase</keyword>
<comment type="catalytic activity">
    <reaction evidence="14">
        <text>[GlcNAc-(1-&gt;4)-Mur2Ac(oyl-L-Ala-gamma-D-Glu-L-Lys-D-Ala-D-Ala)](n)-di-trans,octa-cis-undecaprenyl diphosphate + beta-D-GlcNAc-(1-&gt;4)-Mur2Ac(oyl-L-Ala-gamma-D-Glu-L-Lys-D-Ala-D-Ala)-di-trans,octa-cis-undecaprenyl diphosphate = [GlcNAc-(1-&gt;4)-Mur2Ac(oyl-L-Ala-gamma-D-Glu-L-Lys-D-Ala-D-Ala)](n+1)-di-trans,octa-cis-undecaprenyl diphosphate + di-trans,octa-cis-undecaprenyl diphosphate + H(+)</text>
        <dbReference type="Rhea" id="RHEA:23708"/>
        <dbReference type="Rhea" id="RHEA-COMP:9602"/>
        <dbReference type="Rhea" id="RHEA-COMP:9603"/>
        <dbReference type="ChEBI" id="CHEBI:15378"/>
        <dbReference type="ChEBI" id="CHEBI:58405"/>
        <dbReference type="ChEBI" id="CHEBI:60033"/>
        <dbReference type="ChEBI" id="CHEBI:78435"/>
        <dbReference type="EC" id="2.4.99.28"/>
    </reaction>
</comment>
<evidence type="ECO:0000256" key="3">
    <source>
        <dbReference type="ARBA" id="ARBA00022645"/>
    </source>
</evidence>
<dbReference type="Proteomes" id="UP001230005">
    <property type="component" value="Unassembled WGS sequence"/>
</dbReference>
<feature type="domain" description="Glycosyl transferase family 51" evidence="16">
    <location>
        <begin position="62"/>
        <end position="237"/>
    </location>
</feature>
<dbReference type="NCBIfam" id="TIGR02074">
    <property type="entry name" value="PBP_1a_fam"/>
    <property type="match status" value="1"/>
</dbReference>
<gene>
    <name evidence="17" type="ORF">J2S74_004855</name>
</gene>
<dbReference type="Gene3D" id="3.40.710.10">
    <property type="entry name" value="DD-peptidase/beta-lactamase superfamily"/>
    <property type="match status" value="1"/>
</dbReference>
<dbReference type="InterPro" id="IPR001460">
    <property type="entry name" value="PCN-bd_Tpept"/>
</dbReference>
<reference evidence="17 18" key="1">
    <citation type="submission" date="2023-07" db="EMBL/GenBank/DDBJ databases">
        <title>Genomic Encyclopedia of Type Strains, Phase IV (KMG-IV): sequencing the most valuable type-strain genomes for metagenomic binning, comparative biology and taxonomic classification.</title>
        <authorList>
            <person name="Goeker M."/>
        </authorList>
    </citation>
    <scope>NUCLEOTIDE SEQUENCE [LARGE SCALE GENOMIC DNA]</scope>
    <source>
        <strain evidence="17 18">DSM 9768</strain>
    </source>
</reference>
<keyword evidence="5" id="KW-0328">Glycosyltransferase</keyword>
<dbReference type="SUPFAM" id="SSF56601">
    <property type="entry name" value="beta-lactamase/transpeptidase-like"/>
    <property type="match status" value="1"/>
</dbReference>
<dbReference type="InterPro" id="IPR012338">
    <property type="entry name" value="Beta-lactam/transpept-like"/>
</dbReference>
<evidence type="ECO:0000256" key="12">
    <source>
        <dbReference type="ARBA" id="ARBA00023316"/>
    </source>
</evidence>
<dbReference type="Gene3D" id="1.10.3810.10">
    <property type="entry name" value="Biosynthetic peptidoglycan transglycosylase-like"/>
    <property type="match status" value="1"/>
</dbReference>
<keyword evidence="4" id="KW-0645">Protease</keyword>
<evidence type="ECO:0000256" key="2">
    <source>
        <dbReference type="ARBA" id="ARBA00022475"/>
    </source>
</evidence>
<evidence type="ECO:0000313" key="17">
    <source>
        <dbReference type="EMBL" id="MDQ0257397.1"/>
    </source>
</evidence>
<evidence type="ECO:0000256" key="1">
    <source>
        <dbReference type="ARBA" id="ARBA00004236"/>
    </source>
</evidence>
<dbReference type="InterPro" id="IPR001264">
    <property type="entry name" value="Glyco_trans_51"/>
</dbReference>
<dbReference type="PANTHER" id="PTHR32282">
    <property type="entry name" value="BINDING PROTEIN TRANSPEPTIDASE, PUTATIVE-RELATED"/>
    <property type="match status" value="1"/>
</dbReference>
<dbReference type="InterPro" id="IPR036950">
    <property type="entry name" value="PBP_transglycosylase"/>
</dbReference>
<dbReference type="PANTHER" id="PTHR32282:SF11">
    <property type="entry name" value="PENICILLIN-BINDING PROTEIN 1B"/>
    <property type="match status" value="1"/>
</dbReference>
<dbReference type="SUPFAM" id="SSF53955">
    <property type="entry name" value="Lysozyme-like"/>
    <property type="match status" value="1"/>
</dbReference>
<keyword evidence="2" id="KW-1003">Cell membrane</keyword>
<keyword evidence="18" id="KW-1185">Reference proteome</keyword>
<protein>
    <submittedName>
        <fullName evidence="17">1A family penicillin-binding protein</fullName>
    </submittedName>
</protein>
<sequence>MEVLTRTAYRKRKRLWRRLFFSSILFLTLGLGAVAAVVSYAYHLEAPSLSVPETTVMYASNEEVIGEFHHGQNRHWIPLEHMSDAIVEATLAIEDRRFFDHLGFDFFRIGGAVVANLRSGSMAQGASTITQQYARNLYLNHDKTWSRKMDEAFYALRLELHYTKREILEGYLNTIYYGHGAYGIEAAANVYFQKNAEELTKAEAAMLAGIPKGPSIYSPFINPERAKQRQETVLYTMEEAGFITSAQRNEYATEELTFAIDDDVVAKQVAPYFQRTVIEWLRDDLGIDPLVLEHGGLEIHTTLDYELQNNAERFVEEELADRGELQTALVSMDPRNGAVKAMVGGKNFEESNFNRATQARRHPGSAIKPILYYAALEHGFRPNSMLLSEETKFLYNDGADDYNPTNFDKYADDYVTMLQALAVSDNIYAVKTHFLLGFDTLKETARRFGIESEMDTRNPSLALGAFDVGVLEMTKSYSPFANGGHIVEPHFVEKVVDRDGNILYEAEMVGEPALNPELTAIMTNMMEGMFEPDLTSYAAVTGGSLTHMVDRPIAGKSGSNEFNSWMIGYTPQLLTGVWVGYDYGQELQSGDANFSKVIWGKFMEEALKDQEKLEFDVPDNVVEVTINPFNGKLATEECPVQRPTLFYAGTEPTEHCTEHLQDEASVEKELDPHQKTEEEKKDKWLDKIFDWLS</sequence>
<evidence type="ECO:0000256" key="7">
    <source>
        <dbReference type="ARBA" id="ARBA00022801"/>
    </source>
</evidence>
<dbReference type="Pfam" id="PF00912">
    <property type="entry name" value="Transgly"/>
    <property type="match status" value="1"/>
</dbReference>
<keyword evidence="8" id="KW-0133">Cell shape</keyword>
<dbReference type="RefSeq" id="WP_370876058.1">
    <property type="nucleotide sequence ID" value="NZ_JAUSUG010000027.1"/>
</dbReference>
<keyword evidence="3" id="KW-0121">Carboxypeptidase</keyword>
<comment type="catalytic activity">
    <reaction evidence="13">
        <text>Preferential cleavage: (Ac)2-L-Lys-D-Ala-|-D-Ala. Also transpeptidation of peptidyl-alanyl moieties that are N-acyl substituents of D-alanine.</text>
        <dbReference type="EC" id="3.4.16.4"/>
    </reaction>
</comment>
<evidence type="ECO:0000313" key="18">
    <source>
        <dbReference type="Proteomes" id="UP001230005"/>
    </source>
</evidence>
<comment type="subcellular location">
    <subcellularLocation>
        <location evidence="1">Cell membrane</location>
    </subcellularLocation>
</comment>
<dbReference type="EMBL" id="JAUSUG010000027">
    <property type="protein sequence ID" value="MDQ0257397.1"/>
    <property type="molecule type" value="Genomic_DNA"/>
</dbReference>
<keyword evidence="11" id="KW-0511">Multifunctional enzyme</keyword>
<keyword evidence="9" id="KW-0573">Peptidoglycan synthesis</keyword>
<keyword evidence="6" id="KW-0808">Transferase</keyword>
<dbReference type="Pfam" id="PF00905">
    <property type="entry name" value="Transpeptidase"/>
    <property type="match status" value="1"/>
</dbReference>
<evidence type="ECO:0000256" key="4">
    <source>
        <dbReference type="ARBA" id="ARBA00022670"/>
    </source>
</evidence>
<accession>A0ABU0A314</accession>
<keyword evidence="12" id="KW-0961">Cell wall biogenesis/degradation</keyword>
<dbReference type="InterPro" id="IPR023346">
    <property type="entry name" value="Lysozyme-like_dom_sf"/>
</dbReference>
<name>A0ABU0A314_9BACI</name>
<feature type="domain" description="Penicillin-binding protein transpeptidase" evidence="15">
    <location>
        <begin position="328"/>
        <end position="572"/>
    </location>
</feature>
<evidence type="ECO:0000256" key="9">
    <source>
        <dbReference type="ARBA" id="ARBA00022984"/>
    </source>
</evidence>
<evidence type="ECO:0000259" key="15">
    <source>
        <dbReference type="Pfam" id="PF00905"/>
    </source>
</evidence>
<evidence type="ECO:0000256" key="13">
    <source>
        <dbReference type="ARBA" id="ARBA00034000"/>
    </source>
</evidence>
<proteinExistence type="predicted"/>
<evidence type="ECO:0000256" key="10">
    <source>
        <dbReference type="ARBA" id="ARBA00023136"/>
    </source>
</evidence>
<evidence type="ECO:0000256" key="8">
    <source>
        <dbReference type="ARBA" id="ARBA00022960"/>
    </source>
</evidence>